<dbReference type="EMBL" id="JAWCUA010000003">
    <property type="protein sequence ID" value="MDU0112103.1"/>
    <property type="molecule type" value="Genomic_DNA"/>
</dbReference>
<protein>
    <submittedName>
        <fullName evidence="1">DUF3630 family protein</fullName>
    </submittedName>
</protein>
<dbReference type="Proteomes" id="UP001257914">
    <property type="component" value="Unassembled WGS sequence"/>
</dbReference>
<evidence type="ECO:0000313" key="2">
    <source>
        <dbReference type="Proteomes" id="UP001257914"/>
    </source>
</evidence>
<comment type="caution">
    <text evidence="1">The sequence shown here is derived from an EMBL/GenBank/DDBJ whole genome shotgun (WGS) entry which is preliminary data.</text>
</comment>
<dbReference type="RefSeq" id="WP_315945914.1">
    <property type="nucleotide sequence ID" value="NZ_JAWCUA010000003.1"/>
</dbReference>
<proteinExistence type="predicted"/>
<dbReference type="InterPro" id="IPR022080">
    <property type="entry name" value="DUF3630"/>
</dbReference>
<organism evidence="1 2">
    <name type="scientific">Psychrosphaera aquimarina</name>
    <dbReference type="NCBI Taxonomy" id="2044854"/>
    <lineage>
        <taxon>Bacteria</taxon>
        <taxon>Pseudomonadati</taxon>
        <taxon>Pseudomonadota</taxon>
        <taxon>Gammaproteobacteria</taxon>
        <taxon>Alteromonadales</taxon>
        <taxon>Pseudoalteromonadaceae</taxon>
        <taxon>Psychrosphaera</taxon>
    </lineage>
</organism>
<name>A0ABU3QYG9_9GAMM</name>
<dbReference type="Pfam" id="PF12305">
    <property type="entry name" value="DUF3630"/>
    <property type="match status" value="1"/>
</dbReference>
<gene>
    <name evidence="1" type="ORF">RT723_03625</name>
</gene>
<keyword evidence="2" id="KW-1185">Reference proteome</keyword>
<accession>A0ABU3QYG9</accession>
<reference evidence="1 2" key="1">
    <citation type="submission" date="2023-10" db="EMBL/GenBank/DDBJ databases">
        <title>Psychrosphaera aquimaarina strain SW33 isolated from seawater.</title>
        <authorList>
            <person name="Bayburt H."/>
            <person name="Kim J.M."/>
            <person name="Choi B.J."/>
            <person name="Jeon C.O."/>
        </authorList>
    </citation>
    <scope>NUCLEOTIDE SEQUENCE [LARGE SCALE GENOMIC DNA]</scope>
    <source>
        <strain evidence="1 2">KCTC 52743</strain>
    </source>
</reference>
<evidence type="ECO:0000313" key="1">
    <source>
        <dbReference type="EMBL" id="MDU0112103.1"/>
    </source>
</evidence>
<sequence length="82" mass="9890">MKQEYTYKLVKEGEVTNVVVTPHPDWEEFDQFVELFIDHESATLIAQDIGMDRHQVRYRKGQHQFILQFEHYTGSIWIETDF</sequence>